<protein>
    <submittedName>
        <fullName evidence="2">G5029 protein</fullName>
    </submittedName>
</protein>
<name>A0ABP1FUN4_9CHLO</name>
<dbReference type="SUPFAM" id="SSF52047">
    <property type="entry name" value="RNI-like"/>
    <property type="match status" value="1"/>
</dbReference>
<evidence type="ECO:0000313" key="3">
    <source>
        <dbReference type="Proteomes" id="UP001497392"/>
    </source>
</evidence>
<dbReference type="Proteomes" id="UP001497392">
    <property type="component" value="Unassembled WGS sequence"/>
</dbReference>
<dbReference type="InterPro" id="IPR032675">
    <property type="entry name" value="LRR_dom_sf"/>
</dbReference>
<reference evidence="2 3" key="1">
    <citation type="submission" date="2024-06" db="EMBL/GenBank/DDBJ databases">
        <authorList>
            <person name="Kraege A."/>
            <person name="Thomma B."/>
        </authorList>
    </citation>
    <scope>NUCLEOTIDE SEQUENCE [LARGE SCALE GENOMIC DNA]</scope>
</reference>
<organism evidence="2 3">
    <name type="scientific">Coccomyxa viridis</name>
    <dbReference type="NCBI Taxonomy" id="1274662"/>
    <lineage>
        <taxon>Eukaryota</taxon>
        <taxon>Viridiplantae</taxon>
        <taxon>Chlorophyta</taxon>
        <taxon>core chlorophytes</taxon>
        <taxon>Trebouxiophyceae</taxon>
        <taxon>Trebouxiophyceae incertae sedis</taxon>
        <taxon>Coccomyxaceae</taxon>
        <taxon>Coccomyxa</taxon>
    </lineage>
</organism>
<gene>
    <name evidence="2" type="primary">g5029</name>
    <name evidence="2" type="ORF">VP750_LOCUS4293</name>
</gene>
<comment type="caution">
    <text evidence="2">The sequence shown here is derived from an EMBL/GenBank/DDBJ whole genome shotgun (WGS) entry which is preliminary data.</text>
</comment>
<dbReference type="EMBL" id="CAXHTA020000007">
    <property type="protein sequence ID" value="CAL5222634.1"/>
    <property type="molecule type" value="Genomic_DNA"/>
</dbReference>
<dbReference type="Gene3D" id="3.80.10.10">
    <property type="entry name" value="Ribonuclease Inhibitor"/>
    <property type="match status" value="1"/>
</dbReference>
<comment type="subcellular location">
    <subcellularLocation>
        <location evidence="1">Cytoplasm</location>
        <location evidence="1">Cytoskeleton</location>
        <location evidence="1">Cilium axoneme</location>
    </subcellularLocation>
</comment>
<accession>A0ABP1FUN4</accession>
<evidence type="ECO:0000313" key="2">
    <source>
        <dbReference type="EMBL" id="CAL5222634.1"/>
    </source>
</evidence>
<evidence type="ECO:0000256" key="1">
    <source>
        <dbReference type="ARBA" id="ARBA00004430"/>
    </source>
</evidence>
<sequence>MLPFLSGLLSPKASVHLDLSWVATETFFSQIGRDLEPQYWSSMSTVITCLSLAIQGKVTEDKSALLCQLTRLSRLVLRSLEPSTPSAEETDASIFLDLPLLERLHIFRSGASQVRLNCPKVDELILAGVALKSFSGMPSSIRIVRLSLFQGSVPLKAIFPAHSAQQLQSLSTVEDPERVTEADTIRRLCLNGKLTHLRIEWAEPQNNRIAAAAATAGAFSLHAPWQAVPHTLQDVFLDLCLDKGIPRILEQLLNLTSLSLRHSKGNCLHLDRPLDPFLDMPRLKQLRLESRWQPGGADGAGALRSWTPAALRLLGLAEKRLTEMRVASPGRSFTLIY</sequence>
<keyword evidence="3" id="KW-1185">Reference proteome</keyword>
<proteinExistence type="predicted"/>